<feature type="binding site" evidence="9">
    <location>
        <position position="312"/>
    </location>
    <ligand>
        <name>DNA</name>
        <dbReference type="ChEBI" id="CHEBI:16991"/>
    </ligand>
</feature>
<dbReference type="OrthoDB" id="9804478at2"/>
<feature type="binding site" evidence="9">
    <location>
        <position position="183"/>
    </location>
    <ligand>
        <name>ATP</name>
        <dbReference type="ChEBI" id="CHEBI:30616"/>
    </ligand>
</feature>
<dbReference type="GO" id="GO:0009378">
    <property type="term" value="F:four-way junction helicase activity"/>
    <property type="evidence" value="ECO:0007669"/>
    <property type="project" value="InterPro"/>
</dbReference>
<dbReference type="InterPro" id="IPR008823">
    <property type="entry name" value="RuvB_wg_C"/>
</dbReference>
<comment type="similarity">
    <text evidence="9">Belongs to the RuvB family.</text>
</comment>
<feature type="binding site" evidence="9">
    <location>
        <position position="220"/>
    </location>
    <ligand>
        <name>ATP</name>
        <dbReference type="ChEBI" id="CHEBI:30616"/>
    </ligand>
</feature>
<evidence type="ECO:0000256" key="4">
    <source>
        <dbReference type="ARBA" id="ARBA00022801"/>
    </source>
</evidence>
<keyword evidence="2 9" id="KW-0547">Nucleotide-binding</keyword>
<dbReference type="HAMAP" id="MF_00016">
    <property type="entry name" value="DNA_HJ_migration_RuvB"/>
    <property type="match status" value="1"/>
</dbReference>
<dbReference type="RefSeq" id="WP_135518980.1">
    <property type="nucleotide sequence ID" value="NZ_PVSN01000027.1"/>
</dbReference>
<dbReference type="AlphaFoldDB" id="A0A4Z0RXE7"/>
<comment type="catalytic activity">
    <reaction evidence="9">
        <text>ATP + H2O = ADP + phosphate + H(+)</text>
        <dbReference type="Rhea" id="RHEA:13065"/>
        <dbReference type="ChEBI" id="CHEBI:15377"/>
        <dbReference type="ChEBI" id="CHEBI:15378"/>
        <dbReference type="ChEBI" id="CHEBI:30616"/>
        <dbReference type="ChEBI" id="CHEBI:43474"/>
        <dbReference type="ChEBI" id="CHEBI:456216"/>
    </reaction>
</comment>
<gene>
    <name evidence="9" type="primary">ruvB</name>
    <name evidence="11" type="ORF">C6P11_04620</name>
</gene>
<keyword evidence="7 9" id="KW-0233">DNA recombination</keyword>
<protein>
    <recommendedName>
        <fullName evidence="9">Holliday junction branch migration complex subunit RuvB</fullName>
        <ecNumber evidence="9">3.6.4.-</ecNumber>
    </recommendedName>
</protein>
<dbReference type="EC" id="3.6.4.-" evidence="9"/>
<dbReference type="PANTHER" id="PTHR42848:SF1">
    <property type="entry name" value="HOLLIDAY JUNCTION BRANCH MIGRATION COMPLEX SUBUNIT RUVB"/>
    <property type="match status" value="1"/>
</dbReference>
<dbReference type="Proteomes" id="UP000297646">
    <property type="component" value="Unassembled WGS sequence"/>
</dbReference>
<sequence length="336" mass="37448">MADDILRDTAANFGEELIEKSLRPSTLSQYIGQEPLKARLQVYIQAARQREEPLDHVLLYGPPGLGKTTLAMVIANEMGVGLRTTSGPAIEKSGDLLALLNELQPGDVLFIDEIHRMPKTVEEMLYSAMEDFYVDIIAGEGPTARPIHFPLPPFTLIGATTRAGMLSQPLRDRFGIVEHMAYYTTSELAEIIQRSADIFNTTIKESGAIELARRSRGTPRVANRLLRRVRDFAMVKQRDDIDDAMVNFSLDLLKVDSAGLDEVDHKILRTMIEYYQGGPVGVNTIAANIGEEVDTIESMYEPYLLQIGFLQRTPRGRVVTQAAYEHLGLPFVEKKG</sequence>
<dbReference type="EMBL" id="PVSN01000027">
    <property type="protein sequence ID" value="TGE73440.1"/>
    <property type="molecule type" value="Genomic_DNA"/>
</dbReference>
<organism evidence="11 12">
    <name type="scientific">Weissella confusa</name>
    <name type="common">Lactobacillus confusus</name>
    <dbReference type="NCBI Taxonomy" id="1583"/>
    <lineage>
        <taxon>Bacteria</taxon>
        <taxon>Bacillati</taxon>
        <taxon>Bacillota</taxon>
        <taxon>Bacilli</taxon>
        <taxon>Lactobacillales</taxon>
        <taxon>Lactobacillaceae</taxon>
        <taxon>Weissella</taxon>
    </lineage>
</organism>
<reference evidence="11 12" key="1">
    <citation type="submission" date="2018-03" db="EMBL/GenBank/DDBJ databases">
        <title>Genome sequencing of Weissella confusa isolates.</title>
        <authorList>
            <person name="Kajala I."/>
            <person name="Baruah R."/>
            <person name="Bergsveinson J."/>
            <person name="Juvonen R."/>
            <person name="Ziola B."/>
        </authorList>
    </citation>
    <scope>NUCLEOTIDE SEQUENCE [LARGE SCALE GENOMIC DNA]</scope>
    <source>
        <strain evidence="11 12">VTT E-062653</strain>
    </source>
</reference>
<dbReference type="GO" id="GO:0005737">
    <property type="term" value="C:cytoplasm"/>
    <property type="evidence" value="ECO:0007669"/>
    <property type="project" value="UniProtKB-SubCell"/>
</dbReference>
<comment type="subcellular location">
    <subcellularLocation>
        <location evidence="9">Cytoplasm</location>
    </subcellularLocation>
</comment>
<dbReference type="GO" id="GO:0006281">
    <property type="term" value="P:DNA repair"/>
    <property type="evidence" value="ECO:0007669"/>
    <property type="project" value="UniProtKB-UniRule"/>
</dbReference>
<keyword evidence="6 9" id="KW-0238">DNA-binding</keyword>
<evidence type="ECO:0000256" key="3">
    <source>
        <dbReference type="ARBA" id="ARBA00022763"/>
    </source>
</evidence>
<name>A0A4Z0RXE7_WEICO</name>
<evidence type="ECO:0000256" key="9">
    <source>
        <dbReference type="HAMAP-Rule" id="MF_00016"/>
    </source>
</evidence>
<dbReference type="Gene3D" id="1.10.10.10">
    <property type="entry name" value="Winged helix-like DNA-binding domain superfamily/Winged helix DNA-binding domain"/>
    <property type="match status" value="1"/>
</dbReference>
<keyword evidence="4 9" id="KW-0378">Hydrolase</keyword>
<dbReference type="NCBIfam" id="NF000868">
    <property type="entry name" value="PRK00080.1"/>
    <property type="match status" value="1"/>
</dbReference>
<dbReference type="GO" id="GO:0048476">
    <property type="term" value="C:Holliday junction resolvase complex"/>
    <property type="evidence" value="ECO:0007669"/>
    <property type="project" value="UniProtKB-UniRule"/>
</dbReference>
<evidence type="ECO:0000313" key="11">
    <source>
        <dbReference type="EMBL" id="TGE73440.1"/>
    </source>
</evidence>
<dbReference type="NCBIfam" id="TIGR00635">
    <property type="entry name" value="ruvB"/>
    <property type="match status" value="1"/>
</dbReference>
<dbReference type="Pfam" id="PF05496">
    <property type="entry name" value="RuvB_N"/>
    <property type="match status" value="1"/>
</dbReference>
<feature type="binding site" evidence="9">
    <location>
        <position position="23"/>
    </location>
    <ligand>
        <name>ATP</name>
        <dbReference type="ChEBI" id="CHEBI:30616"/>
    </ligand>
</feature>
<dbReference type="InterPro" id="IPR003593">
    <property type="entry name" value="AAA+_ATPase"/>
</dbReference>
<keyword evidence="8 9" id="KW-0234">DNA repair</keyword>
<feature type="region of interest" description="Small ATPAse domain (RuvB-S)" evidence="9">
    <location>
        <begin position="184"/>
        <end position="254"/>
    </location>
</feature>
<comment type="domain">
    <text evidence="9">Has 3 domains, the large (RuvB-L) and small ATPase (RuvB-S) domains and the C-terminal head (RuvB-H) domain. The head domain binds DNA, while the ATPase domains jointly bind ATP, ADP or are empty depending on the state of the subunit in the translocation cycle. During a single DNA translocation step the structure of each domain remains the same, but their relative positions change.</text>
</comment>
<feature type="region of interest" description="Head domain (RuvB-H)" evidence="9">
    <location>
        <begin position="257"/>
        <end position="336"/>
    </location>
</feature>
<comment type="subunit">
    <text evidence="9">Homohexamer. Forms an RuvA(8)-RuvB(12)-Holliday junction (HJ) complex. HJ DNA is sandwiched between 2 RuvA tetramers; dsDNA enters through RuvA and exits via RuvB. An RuvB hexamer assembles on each DNA strand where it exits the tetramer. Each RuvB hexamer is contacted by two RuvA subunits (via domain III) on 2 adjacent RuvB subunits; this complex drives branch migration. In the full resolvosome a probable DNA-RuvA(4)-RuvB(12)-RuvC(2) complex forms which resolves the HJ.</text>
</comment>
<dbReference type="InterPro" id="IPR004605">
    <property type="entry name" value="DNA_helicase_Holl-junc_RuvB"/>
</dbReference>
<feature type="binding site" evidence="9">
    <location>
        <begin position="130"/>
        <end position="132"/>
    </location>
    <ligand>
        <name>ATP</name>
        <dbReference type="ChEBI" id="CHEBI:30616"/>
    </ligand>
</feature>
<evidence type="ECO:0000256" key="2">
    <source>
        <dbReference type="ARBA" id="ARBA00022741"/>
    </source>
</evidence>
<dbReference type="Pfam" id="PF05491">
    <property type="entry name" value="WHD_RuvB"/>
    <property type="match status" value="1"/>
</dbReference>
<dbReference type="Pfam" id="PF17864">
    <property type="entry name" value="AAA_lid_4"/>
    <property type="match status" value="1"/>
</dbReference>
<keyword evidence="1 9" id="KW-0963">Cytoplasm</keyword>
<dbReference type="GO" id="GO:0005524">
    <property type="term" value="F:ATP binding"/>
    <property type="evidence" value="ECO:0007669"/>
    <property type="project" value="UniProtKB-UniRule"/>
</dbReference>
<evidence type="ECO:0000313" key="12">
    <source>
        <dbReference type="Proteomes" id="UP000297646"/>
    </source>
</evidence>
<feature type="binding site" evidence="9">
    <location>
        <position position="317"/>
    </location>
    <ligand>
        <name>DNA</name>
        <dbReference type="ChEBI" id="CHEBI:16991"/>
    </ligand>
</feature>
<dbReference type="SUPFAM" id="SSF46785">
    <property type="entry name" value="Winged helix' DNA-binding domain"/>
    <property type="match status" value="1"/>
</dbReference>
<dbReference type="InterPro" id="IPR036390">
    <property type="entry name" value="WH_DNA-bd_sf"/>
</dbReference>
<feature type="domain" description="AAA+ ATPase" evidence="10">
    <location>
        <begin position="53"/>
        <end position="187"/>
    </location>
</feature>
<feature type="binding site" evidence="9">
    <location>
        <position position="67"/>
    </location>
    <ligand>
        <name>ATP</name>
        <dbReference type="ChEBI" id="CHEBI:30616"/>
    </ligand>
</feature>
<dbReference type="CDD" id="cd00009">
    <property type="entry name" value="AAA"/>
    <property type="match status" value="1"/>
</dbReference>
<evidence type="ECO:0000256" key="7">
    <source>
        <dbReference type="ARBA" id="ARBA00023172"/>
    </source>
</evidence>
<proteinExistence type="inferred from homology"/>
<keyword evidence="5 9" id="KW-0067">ATP-binding</keyword>
<dbReference type="SUPFAM" id="SSF52540">
    <property type="entry name" value="P-loop containing nucleoside triphosphate hydrolases"/>
    <property type="match status" value="1"/>
</dbReference>
<accession>A0A4Z0RXE7</accession>
<dbReference type="InterPro" id="IPR027417">
    <property type="entry name" value="P-loop_NTPase"/>
</dbReference>
<feature type="binding site" evidence="9">
    <location>
        <position position="69"/>
    </location>
    <ligand>
        <name>ATP</name>
        <dbReference type="ChEBI" id="CHEBI:30616"/>
    </ligand>
</feature>
<evidence type="ECO:0000256" key="6">
    <source>
        <dbReference type="ARBA" id="ARBA00023125"/>
    </source>
</evidence>
<dbReference type="GO" id="GO:0016887">
    <property type="term" value="F:ATP hydrolysis activity"/>
    <property type="evidence" value="ECO:0007669"/>
    <property type="project" value="RHEA"/>
</dbReference>
<dbReference type="InterPro" id="IPR008824">
    <property type="entry name" value="RuvB-like_N"/>
</dbReference>
<feature type="binding site" evidence="9">
    <location>
        <position position="173"/>
    </location>
    <ligand>
        <name>ATP</name>
        <dbReference type="ChEBI" id="CHEBI:30616"/>
    </ligand>
</feature>
<dbReference type="GO" id="GO:0000400">
    <property type="term" value="F:four-way junction DNA binding"/>
    <property type="evidence" value="ECO:0007669"/>
    <property type="project" value="UniProtKB-UniRule"/>
</dbReference>
<keyword evidence="3 9" id="KW-0227">DNA damage</keyword>
<dbReference type="SMART" id="SM00382">
    <property type="entry name" value="AAA"/>
    <property type="match status" value="1"/>
</dbReference>
<dbReference type="Gene3D" id="3.40.50.300">
    <property type="entry name" value="P-loop containing nucleotide triphosphate hydrolases"/>
    <property type="match status" value="1"/>
</dbReference>
<evidence type="ECO:0000256" key="1">
    <source>
        <dbReference type="ARBA" id="ARBA00022490"/>
    </source>
</evidence>
<feature type="binding site" evidence="9">
    <location>
        <position position="68"/>
    </location>
    <ligand>
        <name>Mg(2+)</name>
        <dbReference type="ChEBI" id="CHEBI:18420"/>
    </ligand>
</feature>
<feature type="binding site" evidence="9">
    <location>
        <position position="22"/>
    </location>
    <ligand>
        <name>ATP</name>
        <dbReference type="ChEBI" id="CHEBI:30616"/>
    </ligand>
</feature>
<comment type="caution">
    <text evidence="11">The sequence shown here is derived from an EMBL/GenBank/DDBJ whole genome shotgun (WGS) entry which is preliminary data.</text>
</comment>
<evidence type="ECO:0000256" key="5">
    <source>
        <dbReference type="ARBA" id="ARBA00022840"/>
    </source>
</evidence>
<evidence type="ECO:0000256" key="8">
    <source>
        <dbReference type="ARBA" id="ARBA00023204"/>
    </source>
</evidence>
<dbReference type="InterPro" id="IPR041445">
    <property type="entry name" value="AAA_lid_4"/>
</dbReference>
<feature type="binding site" evidence="9">
    <location>
        <position position="68"/>
    </location>
    <ligand>
        <name>ATP</name>
        <dbReference type="ChEBI" id="CHEBI:30616"/>
    </ligand>
</feature>
<comment type="function">
    <text evidence="9">The RuvA-RuvB-RuvC complex processes Holliday junction (HJ) DNA during genetic recombination and DNA repair, while the RuvA-RuvB complex plays an important role in the rescue of blocked DNA replication forks via replication fork reversal (RFR). RuvA specifically binds to HJ cruciform DNA, conferring on it an open structure. The RuvB hexamer acts as an ATP-dependent pump, pulling dsDNA into and through the RuvAB complex. RuvB forms 2 homohexamers on either side of HJ DNA bound by 1 or 2 RuvA tetramers; 4 subunits per hexamer contact DNA at a time. Coordinated motions by a converter formed by DNA-disengaged RuvB subunits stimulates ATP hydrolysis and nucleotide exchange. Immobilization of the converter enables RuvB to convert the ATP-contained energy into a lever motion, pulling 2 nucleotides of DNA out of the RuvA tetramer per ATP hydrolyzed, thus driving DNA branch migration. The RuvB motors rotate together with the DNA substrate, which together with the progressing nucleotide cycle form the mechanistic basis for DNA recombination by continuous HJ branch migration. Branch migration allows RuvC to scan DNA until it finds its consensus sequence, where it cleaves and resolves cruciform DNA.</text>
</comment>
<comment type="caution">
    <text evidence="9">Lacks conserved residue(s) required for the propagation of feature annotation.</text>
</comment>
<dbReference type="PANTHER" id="PTHR42848">
    <property type="match status" value="1"/>
</dbReference>
<keyword evidence="11" id="KW-0347">Helicase</keyword>
<dbReference type="Gene3D" id="1.10.8.60">
    <property type="match status" value="1"/>
</dbReference>
<dbReference type="InterPro" id="IPR036388">
    <property type="entry name" value="WH-like_DNA-bd_sf"/>
</dbReference>
<feature type="binding site" evidence="9">
    <location>
        <position position="64"/>
    </location>
    <ligand>
        <name>ATP</name>
        <dbReference type="ChEBI" id="CHEBI:30616"/>
    </ligand>
</feature>
<dbReference type="GO" id="GO:0006310">
    <property type="term" value="P:DNA recombination"/>
    <property type="evidence" value="ECO:0007669"/>
    <property type="project" value="UniProtKB-UniRule"/>
</dbReference>
<evidence type="ECO:0000259" key="10">
    <source>
        <dbReference type="SMART" id="SM00382"/>
    </source>
</evidence>